<sequence>MKQWMIIGIIALVLIGAYVWNRNKNVQPIGEQVPPVEEIITQEDGTVVKRVGDMTEELSQTEMQAKKQETDDKTKDVEAVILNPELGLKGSGSSKSVFTDGTYYQKITVNNLSALEKGYYYQAWLQKSDGSTISIGRVEMTTANSGQLYYQAKEDRIGAKVIISKQMEGQKEMGEIILK</sequence>
<dbReference type="EMBL" id="PCSR01000051">
    <property type="protein sequence ID" value="PIP53214.1"/>
    <property type="molecule type" value="Genomic_DNA"/>
</dbReference>
<evidence type="ECO:0008006" key="3">
    <source>
        <dbReference type="Google" id="ProtNLM"/>
    </source>
</evidence>
<accession>A0A2H0B6G7</accession>
<dbReference type="AlphaFoldDB" id="A0A2H0B6G7"/>
<organism evidence="1 2">
    <name type="scientific">Candidatus Beckwithbacteria bacterium CG23_combo_of_CG06-09_8_20_14_all_34_8</name>
    <dbReference type="NCBI Taxonomy" id="1974497"/>
    <lineage>
        <taxon>Bacteria</taxon>
        <taxon>Candidatus Beckwithiibacteriota</taxon>
    </lineage>
</organism>
<name>A0A2H0B6G7_9BACT</name>
<proteinExistence type="predicted"/>
<dbReference type="Proteomes" id="UP000229459">
    <property type="component" value="Unassembled WGS sequence"/>
</dbReference>
<evidence type="ECO:0000313" key="2">
    <source>
        <dbReference type="Proteomes" id="UP000229459"/>
    </source>
</evidence>
<comment type="caution">
    <text evidence="1">The sequence shown here is derived from an EMBL/GenBank/DDBJ whole genome shotgun (WGS) entry which is preliminary data.</text>
</comment>
<protein>
    <recommendedName>
        <fullName evidence="3">Anti-sigma factor</fullName>
    </recommendedName>
</protein>
<gene>
    <name evidence="1" type="ORF">COX08_02220</name>
</gene>
<reference evidence="1 2" key="1">
    <citation type="submission" date="2017-09" db="EMBL/GenBank/DDBJ databases">
        <title>Depth-based differentiation of microbial function through sediment-hosted aquifers and enrichment of novel symbionts in the deep terrestrial subsurface.</title>
        <authorList>
            <person name="Probst A.J."/>
            <person name="Ladd B."/>
            <person name="Jarett J.K."/>
            <person name="Geller-Mcgrath D.E."/>
            <person name="Sieber C.M."/>
            <person name="Emerson J.B."/>
            <person name="Anantharaman K."/>
            <person name="Thomas B.C."/>
            <person name="Malmstrom R."/>
            <person name="Stieglmeier M."/>
            <person name="Klingl A."/>
            <person name="Woyke T."/>
            <person name="Ryan C.M."/>
            <person name="Banfield J.F."/>
        </authorList>
    </citation>
    <scope>NUCLEOTIDE SEQUENCE [LARGE SCALE GENOMIC DNA]</scope>
    <source>
        <strain evidence="1">CG23_combo_of_CG06-09_8_20_14_all_34_8</strain>
    </source>
</reference>
<evidence type="ECO:0000313" key="1">
    <source>
        <dbReference type="EMBL" id="PIP53214.1"/>
    </source>
</evidence>